<dbReference type="InterPro" id="IPR039563">
    <property type="entry name" value="Peptidase_C39_single_dom"/>
</dbReference>
<gene>
    <name evidence="3" type="ORF">GCM10010420_36930</name>
</gene>
<dbReference type="CDD" id="cd02549">
    <property type="entry name" value="Peptidase_C39A"/>
    <property type="match status" value="1"/>
</dbReference>
<dbReference type="InterPro" id="IPR006311">
    <property type="entry name" value="TAT_signal"/>
</dbReference>
<keyword evidence="1" id="KW-0732">Signal</keyword>
<evidence type="ECO:0000313" key="4">
    <source>
        <dbReference type="Proteomes" id="UP001500058"/>
    </source>
</evidence>
<evidence type="ECO:0000259" key="2">
    <source>
        <dbReference type="Pfam" id="PF13529"/>
    </source>
</evidence>
<accession>A0ABP5VMZ6</accession>
<feature type="domain" description="Peptidase C39-like" evidence="2">
    <location>
        <begin position="241"/>
        <end position="393"/>
    </location>
</feature>
<evidence type="ECO:0000256" key="1">
    <source>
        <dbReference type="SAM" id="SignalP"/>
    </source>
</evidence>
<proteinExistence type="predicted"/>
<comment type="caution">
    <text evidence="3">The sequence shown here is derived from an EMBL/GenBank/DDBJ whole genome shotgun (WGS) entry which is preliminary data.</text>
</comment>
<dbReference type="InterPro" id="IPR039564">
    <property type="entry name" value="Peptidase_C39-like"/>
</dbReference>
<sequence>MTDSRPATRRTVIAAALATAATAAMGSPAAASPAAAPAGRRRGNSTVDYRAWTSALDWRTGTGKGTRVVTGRRPGIALASPAGTTAYTDPHTGRTASWEYAVWTSPAHRLPVPASELVASWNAHTPAGTWIRIEMLGTYTDGTDTPWYTLGVWASGDQDVRRTSVDDQGDGKSSIWTDTFSIDDTDTGPRLASYRLRVTLHRAPGSGATPVVWRLGAMGSDVPARFEVPATAPGVGAGVELNVPRYSQNIHIGQYPEYDNGGEAWCSPTSTQMIVEYWGRRPSAEDLAWVNPEYADPQVCHAARFTYDYQYAGCGNWPFNTAYAATYPGMQGIVTRLDSLTDAERLIRAGIPLITSQSFMESELDGAGYGTAGHLMTVIGFTEDGDVIANDPASDSNEAVRRVYKRRQFENIWLRTKRYNAEGQVRSGTGGICYILFPAKPAPSQHRALRRLGIR</sequence>
<feature type="signal peptide" evidence="1">
    <location>
        <begin position="1"/>
        <end position="26"/>
    </location>
</feature>
<organism evidence="3 4">
    <name type="scientific">Streptomyces glaucosporus</name>
    <dbReference type="NCBI Taxonomy" id="284044"/>
    <lineage>
        <taxon>Bacteria</taxon>
        <taxon>Bacillati</taxon>
        <taxon>Actinomycetota</taxon>
        <taxon>Actinomycetes</taxon>
        <taxon>Kitasatosporales</taxon>
        <taxon>Streptomycetaceae</taxon>
        <taxon>Streptomyces</taxon>
    </lineage>
</organism>
<dbReference type="Pfam" id="PF13529">
    <property type="entry name" value="Peptidase_C39_2"/>
    <property type="match status" value="1"/>
</dbReference>
<dbReference type="RefSeq" id="WP_344632153.1">
    <property type="nucleotide sequence ID" value="NZ_BAAATJ010000017.1"/>
</dbReference>
<dbReference type="EMBL" id="BAAATJ010000017">
    <property type="protein sequence ID" value="GAA2405653.1"/>
    <property type="molecule type" value="Genomic_DNA"/>
</dbReference>
<feature type="chain" id="PRO_5046143597" evidence="1">
    <location>
        <begin position="27"/>
        <end position="455"/>
    </location>
</feature>
<reference evidence="4" key="1">
    <citation type="journal article" date="2019" name="Int. J. Syst. Evol. Microbiol.">
        <title>The Global Catalogue of Microorganisms (GCM) 10K type strain sequencing project: providing services to taxonomists for standard genome sequencing and annotation.</title>
        <authorList>
            <consortium name="The Broad Institute Genomics Platform"/>
            <consortium name="The Broad Institute Genome Sequencing Center for Infectious Disease"/>
            <person name="Wu L."/>
            <person name="Ma J."/>
        </authorList>
    </citation>
    <scope>NUCLEOTIDE SEQUENCE [LARGE SCALE GENOMIC DNA]</scope>
    <source>
        <strain evidence="4">JCM 6921</strain>
    </source>
</reference>
<name>A0ABP5VMZ6_9ACTN</name>
<protein>
    <submittedName>
        <fullName evidence="3">Peptidase C39 family protein</fullName>
    </submittedName>
</protein>
<dbReference type="PROSITE" id="PS51318">
    <property type="entry name" value="TAT"/>
    <property type="match status" value="1"/>
</dbReference>
<evidence type="ECO:0000313" key="3">
    <source>
        <dbReference type="EMBL" id="GAA2405653.1"/>
    </source>
</evidence>
<dbReference type="Proteomes" id="UP001500058">
    <property type="component" value="Unassembled WGS sequence"/>
</dbReference>
<dbReference type="Gene3D" id="3.90.70.10">
    <property type="entry name" value="Cysteine proteinases"/>
    <property type="match status" value="1"/>
</dbReference>
<keyword evidence="4" id="KW-1185">Reference proteome</keyword>